<evidence type="ECO:0000256" key="3">
    <source>
        <dbReference type="ARBA" id="ARBA00022490"/>
    </source>
</evidence>
<dbReference type="InterPro" id="IPR052102">
    <property type="entry name" value="Enkurin_domain-protein"/>
</dbReference>
<dbReference type="GO" id="GO:0005929">
    <property type="term" value="C:cilium"/>
    <property type="evidence" value="ECO:0007669"/>
    <property type="project" value="UniProtKB-SubCell"/>
</dbReference>
<keyword evidence="5" id="KW-0966">Cell projection</keyword>
<keyword evidence="4" id="KW-0206">Cytoskeleton</keyword>
<dbReference type="PANTHER" id="PTHR21490:SF0">
    <property type="entry name" value="ENKURIN"/>
    <property type="match status" value="1"/>
</dbReference>
<evidence type="ECO:0000313" key="9">
    <source>
        <dbReference type="EMBL" id="SYZ65473.1"/>
    </source>
</evidence>
<feature type="coiled-coil region" evidence="6">
    <location>
        <begin position="328"/>
        <end position="385"/>
    </location>
</feature>
<accession>A0A3P3Z5G0</accession>
<reference evidence="9 10" key="1">
    <citation type="submission" date="2018-09" db="EMBL/GenBank/DDBJ databases">
        <authorList>
            <person name="Peiro R."/>
            <person name="Begona"/>
            <person name="Cbmso G."/>
            <person name="Lopez M."/>
            <person name="Gonzalez S."/>
        </authorList>
    </citation>
    <scope>NUCLEOTIDE SEQUENCE [LARGE SCALE GENOMIC DNA]</scope>
</reference>
<evidence type="ECO:0000256" key="1">
    <source>
        <dbReference type="ARBA" id="ARBA00004138"/>
    </source>
</evidence>
<feature type="compositionally biased region" description="Polar residues" evidence="7">
    <location>
        <begin position="169"/>
        <end position="178"/>
    </location>
</feature>
<proteinExistence type="predicted"/>
<feature type="region of interest" description="Disordered" evidence="7">
    <location>
        <begin position="161"/>
        <end position="223"/>
    </location>
</feature>
<dbReference type="PROSITE" id="PS51665">
    <property type="entry name" value="ENKURIN"/>
    <property type="match status" value="1"/>
</dbReference>
<name>A0A3P3Z5G0_LEIBR</name>
<dbReference type="PANTHER" id="PTHR21490">
    <property type="entry name" value="ENKURIN-RELATED"/>
    <property type="match status" value="1"/>
</dbReference>
<sequence>MALSLMFFPCIIQEGFHHELSHFLTICSLHFELLRFLISLCLRLLLCGISEAVATLKGLKFKMSGESIFGLYVKSAVEQKQLSKNKSPYTGVYEKHMAEPEKPAYSTFFEKGKHYDGTNVRFFKQREAIIGKNVGDTVDPRQYLKKGNGVRYIAPITHEEKMYRKPPVDNNSIQLNQGGQSGDAEKSSTSMQHGADNNPVSSKDGRFDAGCSGENGNGAHGSASDGALYSYGSGDYGADYRGGDAFSRDATKDFVASNIVEVSNMVPKRQKMQAPLPTSRKSFGEAPAYLSRVKSEIAQEKAFVQSLEEAKAQRKQQLHAKYIYLLPREEHEKLVQQMRRRNDECISELQKIPFSKDTPGTRKRKMELEKTIADIEAALKKLDKDALFIYKDDPVNGQWSKEIALKEAQRYAAHSH</sequence>
<evidence type="ECO:0000259" key="8">
    <source>
        <dbReference type="PROSITE" id="PS51665"/>
    </source>
</evidence>
<evidence type="ECO:0000256" key="2">
    <source>
        <dbReference type="ARBA" id="ARBA00004245"/>
    </source>
</evidence>
<dbReference type="GO" id="GO:0005516">
    <property type="term" value="F:calmodulin binding"/>
    <property type="evidence" value="ECO:0007669"/>
    <property type="project" value="TreeGrafter"/>
</dbReference>
<dbReference type="InterPro" id="IPR027012">
    <property type="entry name" value="Enkurin_dom"/>
</dbReference>
<keyword evidence="6" id="KW-0175">Coiled coil</keyword>
<comment type="subcellular location">
    <subcellularLocation>
        <location evidence="1">Cell projection</location>
        <location evidence="1">Cilium</location>
    </subcellularLocation>
    <subcellularLocation>
        <location evidence="2">Cytoplasm</location>
        <location evidence="2">Cytoskeleton</location>
    </subcellularLocation>
</comment>
<evidence type="ECO:0000313" key="10">
    <source>
        <dbReference type="Proteomes" id="UP000319462"/>
    </source>
</evidence>
<feature type="domain" description="Enkurin" evidence="8">
    <location>
        <begin position="291"/>
        <end position="390"/>
    </location>
</feature>
<dbReference type="Pfam" id="PF13864">
    <property type="entry name" value="Enkurin"/>
    <property type="match status" value="1"/>
</dbReference>
<dbReference type="EMBL" id="LS997619">
    <property type="protein sequence ID" value="SYZ65473.1"/>
    <property type="molecule type" value="Genomic_DNA"/>
</dbReference>
<dbReference type="AlphaFoldDB" id="A0A3P3Z5G0"/>
<keyword evidence="3" id="KW-0963">Cytoplasm</keyword>
<dbReference type="Proteomes" id="UP000319462">
    <property type="component" value="Chromosome 20"/>
</dbReference>
<evidence type="ECO:0000256" key="4">
    <source>
        <dbReference type="ARBA" id="ARBA00023212"/>
    </source>
</evidence>
<evidence type="ECO:0000256" key="6">
    <source>
        <dbReference type="SAM" id="Coils"/>
    </source>
</evidence>
<protein>
    <submittedName>
        <fullName evidence="9">Enkuring_domain-containig_protein</fullName>
    </submittedName>
</protein>
<organism evidence="9 10">
    <name type="scientific">Leishmania braziliensis MHOM/BR/75/M2904</name>
    <dbReference type="NCBI Taxonomy" id="420245"/>
    <lineage>
        <taxon>Eukaryota</taxon>
        <taxon>Discoba</taxon>
        <taxon>Euglenozoa</taxon>
        <taxon>Kinetoplastea</taxon>
        <taxon>Metakinetoplastina</taxon>
        <taxon>Trypanosomatida</taxon>
        <taxon>Trypanosomatidae</taxon>
        <taxon>Leishmaniinae</taxon>
        <taxon>Leishmania</taxon>
        <taxon>Leishmania braziliensis species complex</taxon>
    </lineage>
</organism>
<dbReference type="GO" id="GO:0005856">
    <property type="term" value="C:cytoskeleton"/>
    <property type="evidence" value="ECO:0007669"/>
    <property type="project" value="UniProtKB-SubCell"/>
</dbReference>
<gene>
    <name evidence="9" type="ORF">LBRM2904_20.5170</name>
</gene>
<evidence type="ECO:0000256" key="7">
    <source>
        <dbReference type="SAM" id="MobiDB-lite"/>
    </source>
</evidence>
<evidence type="ECO:0000256" key="5">
    <source>
        <dbReference type="ARBA" id="ARBA00023273"/>
    </source>
</evidence>